<name>J3KX23_ORYBR</name>
<dbReference type="InterPro" id="IPR036691">
    <property type="entry name" value="Endo/exonu/phosph_ase_sf"/>
</dbReference>
<dbReference type="InterPro" id="IPR000300">
    <property type="entry name" value="IPPc"/>
</dbReference>
<organism evidence="4">
    <name type="scientific">Oryza brachyantha</name>
    <name type="common">malo sina</name>
    <dbReference type="NCBI Taxonomy" id="4533"/>
    <lineage>
        <taxon>Eukaryota</taxon>
        <taxon>Viridiplantae</taxon>
        <taxon>Streptophyta</taxon>
        <taxon>Embryophyta</taxon>
        <taxon>Tracheophyta</taxon>
        <taxon>Spermatophyta</taxon>
        <taxon>Magnoliopsida</taxon>
        <taxon>Liliopsida</taxon>
        <taxon>Poales</taxon>
        <taxon>Poaceae</taxon>
        <taxon>BOP clade</taxon>
        <taxon>Oryzoideae</taxon>
        <taxon>Oryzeae</taxon>
        <taxon>Oryzinae</taxon>
        <taxon>Oryza</taxon>
    </lineage>
</organism>
<dbReference type="Gene3D" id="3.60.10.10">
    <property type="entry name" value="Endonuclease/exonuclease/phosphatase"/>
    <property type="match status" value="1"/>
</dbReference>
<sequence length="260" mass="29237">MVGIFLTVWVRRGLRRCVHNVRVSTVGVGAMGYIGNKGSVSVSMSIYQTMFCFVCTHLAAGEKAGDLHKRNADVQEIHRRTHFTAPGDDIAMPRDIYDHERIFWLGDLNYRIDVAYERAHELIAAMDWHQLAEKDQLKRELRKGRAFDGWTEGVLEFAPTYKYELNSANYVGDDQRGGRRTPAWCDRILAFGKGVKLVRYGRAELTMSDHRPVVAAYAAEVEVFSSRKLQRALTLTDAEVEAGSVVAAAPELDRPGFEAS</sequence>
<evidence type="ECO:0000256" key="2">
    <source>
        <dbReference type="ARBA" id="ARBA00022801"/>
    </source>
</evidence>
<dbReference type="Gramene" id="OB01G15290.1">
    <property type="protein sequence ID" value="OB01G15290.1"/>
    <property type="gene ID" value="OB01G15290"/>
</dbReference>
<dbReference type="Pfam" id="PF22669">
    <property type="entry name" value="Exo_endo_phos2"/>
    <property type="match status" value="1"/>
</dbReference>
<evidence type="ECO:0000259" key="3">
    <source>
        <dbReference type="SMART" id="SM00128"/>
    </source>
</evidence>
<dbReference type="PANTHER" id="PTHR45666">
    <property type="entry name" value="TYPE IV INOSITOL POLYPHOSPHATE 5-PHOSPHATASE 9"/>
    <property type="match status" value="1"/>
</dbReference>
<dbReference type="GO" id="GO:0004445">
    <property type="term" value="F:inositol-polyphosphate 5-phosphatase activity"/>
    <property type="evidence" value="ECO:0007669"/>
    <property type="project" value="InterPro"/>
</dbReference>
<feature type="domain" description="Inositol polyphosphate-related phosphatase" evidence="3">
    <location>
        <begin position="1"/>
        <end position="225"/>
    </location>
</feature>
<evidence type="ECO:0000256" key="1">
    <source>
        <dbReference type="ARBA" id="ARBA00010768"/>
    </source>
</evidence>
<dbReference type="SMART" id="SM00128">
    <property type="entry name" value="IPPc"/>
    <property type="match status" value="1"/>
</dbReference>
<dbReference type="GO" id="GO:0004439">
    <property type="term" value="F:phosphatidylinositol-4,5-bisphosphate 5-phosphatase activity"/>
    <property type="evidence" value="ECO:0007669"/>
    <property type="project" value="TreeGrafter"/>
</dbReference>
<dbReference type="GO" id="GO:0034485">
    <property type="term" value="F:phosphatidylinositol-3,4,5-trisphosphate 5-phosphatase activity"/>
    <property type="evidence" value="ECO:0007669"/>
    <property type="project" value="TreeGrafter"/>
</dbReference>
<protein>
    <recommendedName>
        <fullName evidence="3">Inositol polyphosphate-related phosphatase domain-containing protein</fullName>
    </recommendedName>
</protein>
<proteinExistence type="inferred from homology"/>
<evidence type="ECO:0000313" key="5">
    <source>
        <dbReference type="Proteomes" id="UP000006038"/>
    </source>
</evidence>
<keyword evidence="5" id="KW-1185">Reference proteome</keyword>
<accession>J3KX23</accession>
<dbReference type="GO" id="GO:0046856">
    <property type="term" value="P:phosphatidylinositol dephosphorylation"/>
    <property type="evidence" value="ECO:0007669"/>
    <property type="project" value="InterPro"/>
</dbReference>
<keyword evidence="2" id="KW-0378">Hydrolase</keyword>
<reference evidence="4" key="2">
    <citation type="submission" date="2013-04" db="UniProtKB">
        <authorList>
            <consortium name="EnsemblPlants"/>
        </authorList>
    </citation>
    <scope>IDENTIFICATION</scope>
</reference>
<dbReference type="Proteomes" id="UP000006038">
    <property type="component" value="Chromosome 1"/>
</dbReference>
<dbReference type="HOGENOM" id="CLU_011711_1_1_1"/>
<dbReference type="AlphaFoldDB" id="J3KX23"/>
<dbReference type="InterPro" id="IPR045849">
    <property type="entry name" value="IP5P_plant"/>
</dbReference>
<dbReference type="eggNOG" id="KOG0565">
    <property type="taxonomic scope" value="Eukaryota"/>
</dbReference>
<comment type="similarity">
    <text evidence="1">Belongs to the inositol polyphosphate 5-phosphatase family.</text>
</comment>
<dbReference type="OMA" id="VAKEDWE"/>
<dbReference type="EnsemblPlants" id="OB01G15290.1">
    <property type="protein sequence ID" value="OB01G15290.1"/>
    <property type="gene ID" value="OB01G15290"/>
</dbReference>
<dbReference type="SUPFAM" id="SSF56219">
    <property type="entry name" value="DNase I-like"/>
    <property type="match status" value="1"/>
</dbReference>
<evidence type="ECO:0000313" key="4">
    <source>
        <dbReference type="EnsemblPlants" id="OB01G15290.1"/>
    </source>
</evidence>
<dbReference type="PANTHER" id="PTHR45666:SF14">
    <property type="entry name" value="INOSITOL POLYPHOSPHATE 5-PHOSPHATASE"/>
    <property type="match status" value="1"/>
</dbReference>
<reference evidence="4" key="1">
    <citation type="journal article" date="2013" name="Nat. Commun.">
        <title>Whole-genome sequencing of Oryza brachyantha reveals mechanisms underlying Oryza genome evolution.</title>
        <authorList>
            <person name="Chen J."/>
            <person name="Huang Q."/>
            <person name="Gao D."/>
            <person name="Wang J."/>
            <person name="Lang Y."/>
            <person name="Liu T."/>
            <person name="Li B."/>
            <person name="Bai Z."/>
            <person name="Luis Goicoechea J."/>
            <person name="Liang C."/>
            <person name="Chen C."/>
            <person name="Zhang W."/>
            <person name="Sun S."/>
            <person name="Liao Y."/>
            <person name="Zhang X."/>
            <person name="Yang L."/>
            <person name="Song C."/>
            <person name="Wang M."/>
            <person name="Shi J."/>
            <person name="Liu G."/>
            <person name="Liu J."/>
            <person name="Zhou H."/>
            <person name="Zhou W."/>
            <person name="Yu Q."/>
            <person name="An N."/>
            <person name="Chen Y."/>
            <person name="Cai Q."/>
            <person name="Wang B."/>
            <person name="Liu B."/>
            <person name="Min J."/>
            <person name="Huang Y."/>
            <person name="Wu H."/>
            <person name="Li Z."/>
            <person name="Zhang Y."/>
            <person name="Yin Y."/>
            <person name="Song W."/>
            <person name="Jiang J."/>
            <person name="Jackson S.A."/>
            <person name="Wing R.A."/>
            <person name="Wang J."/>
            <person name="Chen M."/>
        </authorList>
    </citation>
    <scope>NUCLEOTIDE SEQUENCE [LARGE SCALE GENOMIC DNA]</scope>
    <source>
        <strain evidence="4">cv. IRGC 101232</strain>
    </source>
</reference>